<dbReference type="PANTHER" id="PTHR37164:SF1">
    <property type="entry name" value="BACTERIOHEMERYTHRIN"/>
    <property type="match status" value="1"/>
</dbReference>
<dbReference type="InterPro" id="IPR050669">
    <property type="entry name" value="Hemerythrin"/>
</dbReference>
<comment type="similarity">
    <text evidence="1">Belongs to the hemerythrin family.</text>
</comment>
<keyword evidence="2" id="KW-0813">Transport</keyword>
<evidence type="ECO:0000256" key="3">
    <source>
        <dbReference type="ARBA" id="ARBA00022723"/>
    </source>
</evidence>
<dbReference type="Pfam" id="PF01814">
    <property type="entry name" value="Hemerythrin"/>
    <property type="match status" value="1"/>
</dbReference>
<dbReference type="InterPro" id="IPR016131">
    <property type="entry name" value="Haemerythrin_Fe_BS"/>
</dbReference>
<dbReference type="InterPro" id="IPR035938">
    <property type="entry name" value="Hemerythrin-like_sf"/>
</dbReference>
<evidence type="ECO:0000256" key="2">
    <source>
        <dbReference type="ARBA" id="ARBA00022621"/>
    </source>
</evidence>
<dbReference type="InterPro" id="IPR012312">
    <property type="entry name" value="Hemerythrin-like"/>
</dbReference>
<keyword evidence="7" id="KW-1185">Reference proteome</keyword>
<feature type="domain" description="Hemerythrin-like" evidence="5">
    <location>
        <begin position="22"/>
        <end position="131"/>
    </location>
</feature>
<gene>
    <name evidence="6" type="ORF">ACFOFO_04755</name>
</gene>
<dbReference type="CDD" id="cd12107">
    <property type="entry name" value="Hemerythrin"/>
    <property type="match status" value="1"/>
</dbReference>
<keyword evidence="3" id="KW-0479">Metal-binding</keyword>
<dbReference type="Gene3D" id="1.20.120.50">
    <property type="entry name" value="Hemerythrin-like"/>
    <property type="match status" value="1"/>
</dbReference>
<comment type="caution">
    <text evidence="6">The sequence shown here is derived from an EMBL/GenBank/DDBJ whole genome shotgun (WGS) entry which is preliminary data.</text>
</comment>
<dbReference type="Proteomes" id="UP001595530">
    <property type="component" value="Unassembled WGS sequence"/>
</dbReference>
<organism evidence="6 7">
    <name type="scientific">Undibacterium arcticum</name>
    <dbReference type="NCBI Taxonomy" id="1762892"/>
    <lineage>
        <taxon>Bacteria</taxon>
        <taxon>Pseudomonadati</taxon>
        <taxon>Pseudomonadota</taxon>
        <taxon>Betaproteobacteria</taxon>
        <taxon>Burkholderiales</taxon>
        <taxon>Oxalobacteraceae</taxon>
        <taxon>Undibacterium</taxon>
    </lineage>
</organism>
<accession>A0ABV7EZE9</accession>
<keyword evidence="2" id="KW-0561">Oxygen transport</keyword>
<protein>
    <submittedName>
        <fullName evidence="6">Bacteriohemerythrin</fullName>
    </submittedName>
</protein>
<evidence type="ECO:0000256" key="1">
    <source>
        <dbReference type="ARBA" id="ARBA00010587"/>
    </source>
</evidence>
<reference evidence="7" key="1">
    <citation type="journal article" date="2019" name="Int. J. Syst. Evol. Microbiol.">
        <title>The Global Catalogue of Microorganisms (GCM) 10K type strain sequencing project: providing services to taxonomists for standard genome sequencing and annotation.</title>
        <authorList>
            <consortium name="The Broad Institute Genomics Platform"/>
            <consortium name="The Broad Institute Genome Sequencing Center for Infectious Disease"/>
            <person name="Wu L."/>
            <person name="Ma J."/>
        </authorList>
    </citation>
    <scope>NUCLEOTIDE SEQUENCE [LARGE SCALE GENOMIC DNA]</scope>
    <source>
        <strain evidence="7">KCTC 42986</strain>
    </source>
</reference>
<dbReference type="RefSeq" id="WP_390330973.1">
    <property type="nucleotide sequence ID" value="NZ_JBHRTP010000009.1"/>
</dbReference>
<evidence type="ECO:0000313" key="6">
    <source>
        <dbReference type="EMBL" id="MFC3107278.1"/>
    </source>
</evidence>
<evidence type="ECO:0000256" key="4">
    <source>
        <dbReference type="ARBA" id="ARBA00023004"/>
    </source>
</evidence>
<dbReference type="EMBL" id="JBHRTP010000009">
    <property type="protein sequence ID" value="MFC3107278.1"/>
    <property type="molecule type" value="Genomic_DNA"/>
</dbReference>
<name>A0ABV7EZE9_9BURK</name>
<dbReference type="NCBIfam" id="TIGR02481">
    <property type="entry name" value="hemeryth_dom"/>
    <property type="match status" value="1"/>
</dbReference>
<evidence type="ECO:0000313" key="7">
    <source>
        <dbReference type="Proteomes" id="UP001595530"/>
    </source>
</evidence>
<sequence length="152" mass="17252">MMNQDFANAAFEWTDNFKLGHAAMDDTHQEFVEIVNRMLECPPEELAQHLDEFAVHGESHFSQENTWMQETDFPSMKCHIDEHAAVMKSVHEVRQLLADGKDPAIARGLAAELAKWFPGHADYLDSALAQWLVKKSQGGVPVVLRRNMSFKS</sequence>
<proteinExistence type="inferred from homology"/>
<evidence type="ECO:0000259" key="5">
    <source>
        <dbReference type="Pfam" id="PF01814"/>
    </source>
</evidence>
<dbReference type="PROSITE" id="PS00550">
    <property type="entry name" value="HEMERYTHRINS"/>
    <property type="match status" value="1"/>
</dbReference>
<keyword evidence="4" id="KW-0408">Iron</keyword>
<dbReference type="PANTHER" id="PTHR37164">
    <property type="entry name" value="BACTERIOHEMERYTHRIN"/>
    <property type="match status" value="1"/>
</dbReference>
<dbReference type="InterPro" id="IPR012827">
    <property type="entry name" value="Hemerythrin_metal-bd"/>
</dbReference>
<dbReference type="SUPFAM" id="SSF47188">
    <property type="entry name" value="Hemerythrin-like"/>
    <property type="match status" value="1"/>
</dbReference>